<organism evidence="1 2">
    <name type="scientific">Rousettus aegyptiacus</name>
    <name type="common">Egyptian fruit bat</name>
    <name type="synonym">Pteropus aegyptiacus</name>
    <dbReference type="NCBI Taxonomy" id="9407"/>
    <lineage>
        <taxon>Eukaryota</taxon>
        <taxon>Metazoa</taxon>
        <taxon>Chordata</taxon>
        <taxon>Craniata</taxon>
        <taxon>Vertebrata</taxon>
        <taxon>Euteleostomi</taxon>
        <taxon>Mammalia</taxon>
        <taxon>Eutheria</taxon>
        <taxon>Laurasiatheria</taxon>
        <taxon>Chiroptera</taxon>
        <taxon>Yinpterochiroptera</taxon>
        <taxon>Pteropodoidea</taxon>
        <taxon>Pteropodidae</taxon>
        <taxon>Rousettinae</taxon>
        <taxon>Rousettus</taxon>
    </lineage>
</organism>
<evidence type="ECO:0000313" key="2">
    <source>
        <dbReference type="Proteomes" id="UP000593571"/>
    </source>
</evidence>
<comment type="caution">
    <text evidence="1">The sequence shown here is derived from an EMBL/GenBank/DDBJ whole genome shotgun (WGS) entry which is preliminary data.</text>
</comment>
<protein>
    <submittedName>
        <fullName evidence="1">Uncharacterized protein</fullName>
    </submittedName>
</protein>
<proteinExistence type="predicted"/>
<dbReference type="Proteomes" id="UP000593571">
    <property type="component" value="Unassembled WGS sequence"/>
</dbReference>
<dbReference type="AlphaFoldDB" id="A0A7J8C244"/>
<dbReference type="EMBL" id="JACASE010000015">
    <property type="protein sequence ID" value="KAF6404928.1"/>
    <property type="molecule type" value="Genomic_DNA"/>
</dbReference>
<reference evidence="1 2" key="1">
    <citation type="journal article" date="2020" name="Nature">
        <title>Six reference-quality genomes reveal evolution of bat adaptations.</title>
        <authorList>
            <person name="Jebb D."/>
            <person name="Huang Z."/>
            <person name="Pippel M."/>
            <person name="Hughes G.M."/>
            <person name="Lavrichenko K."/>
            <person name="Devanna P."/>
            <person name="Winkler S."/>
            <person name="Jermiin L.S."/>
            <person name="Skirmuntt E.C."/>
            <person name="Katzourakis A."/>
            <person name="Burkitt-Gray L."/>
            <person name="Ray D.A."/>
            <person name="Sullivan K.A.M."/>
            <person name="Roscito J.G."/>
            <person name="Kirilenko B.M."/>
            <person name="Davalos L.M."/>
            <person name="Corthals A.P."/>
            <person name="Power M.L."/>
            <person name="Jones G."/>
            <person name="Ransome R.D."/>
            <person name="Dechmann D.K.N."/>
            <person name="Locatelli A.G."/>
            <person name="Puechmaille S.J."/>
            <person name="Fedrigo O."/>
            <person name="Jarvis E.D."/>
            <person name="Hiller M."/>
            <person name="Vernes S.C."/>
            <person name="Myers E.W."/>
            <person name="Teeling E.C."/>
        </authorList>
    </citation>
    <scope>NUCLEOTIDE SEQUENCE [LARGE SCALE GENOMIC DNA]</scope>
    <source>
        <strain evidence="1">MRouAeg1</strain>
        <tissue evidence="1">Muscle</tissue>
    </source>
</reference>
<evidence type="ECO:0000313" key="1">
    <source>
        <dbReference type="EMBL" id="KAF6404928.1"/>
    </source>
</evidence>
<sequence>MGPPAPSRELLPGAGVLCFPGSRLLILVPKAWRWTPVVSSLRTMPRKKNSLHKEAGQHRGQTAGLEARQSSCGILTQALTSHVTSAKGCHLPHIPSLPLKNEGRKAVPTQTVAKRRCVEDAREPRPPLGLPTANCLPLYHASASRRPS</sequence>
<gene>
    <name evidence="1" type="ORF">HJG63_009260</name>
</gene>
<name>A0A7J8C244_ROUAE</name>
<keyword evidence="2" id="KW-1185">Reference proteome</keyword>
<accession>A0A7J8C244</accession>